<evidence type="ECO:0000256" key="5">
    <source>
        <dbReference type="ARBA" id="ARBA00022771"/>
    </source>
</evidence>
<dbReference type="GO" id="GO:0045944">
    <property type="term" value="P:positive regulation of transcription by RNA polymerase II"/>
    <property type="evidence" value="ECO:0007669"/>
    <property type="project" value="TreeGrafter"/>
</dbReference>
<dbReference type="AlphaFoldDB" id="A0A2P6PV07"/>
<dbReference type="PROSITE" id="PS51805">
    <property type="entry name" value="EPHD"/>
    <property type="match status" value="1"/>
</dbReference>
<dbReference type="CDD" id="cd15571">
    <property type="entry name" value="ePHD"/>
    <property type="match status" value="1"/>
</dbReference>
<evidence type="ECO:0000313" key="15">
    <source>
        <dbReference type="Proteomes" id="UP000238479"/>
    </source>
</evidence>
<keyword evidence="5 9" id="KW-0863">Zinc-finger</keyword>
<dbReference type="EC" id="6.2.1.45" evidence="14"/>
<dbReference type="InterPro" id="IPR001841">
    <property type="entry name" value="Znf_RING"/>
</dbReference>
<dbReference type="InterPro" id="IPR031099">
    <property type="entry name" value="BRCA1-associated"/>
</dbReference>
<dbReference type="GO" id="GO:0005634">
    <property type="term" value="C:nucleus"/>
    <property type="evidence" value="ECO:0007669"/>
    <property type="project" value="UniProtKB-SubCell"/>
</dbReference>
<dbReference type="GO" id="GO:0004842">
    <property type="term" value="F:ubiquitin-protein transferase activity"/>
    <property type="evidence" value="ECO:0007669"/>
    <property type="project" value="TreeGrafter"/>
</dbReference>
<dbReference type="Pfam" id="PF13923">
    <property type="entry name" value="zf-C3HC4_2"/>
    <property type="match status" value="1"/>
</dbReference>
<dbReference type="Gramene" id="PRQ25767">
    <property type="protein sequence ID" value="PRQ25767"/>
    <property type="gene ID" value="RchiOBHm_Chr6g0287261"/>
</dbReference>
<comment type="caution">
    <text evidence="14">The sequence shown here is derived from an EMBL/GenBank/DDBJ whole genome shotgun (WGS) entry which is preliminary data.</text>
</comment>
<dbReference type="PROSITE" id="PS50089">
    <property type="entry name" value="ZF_RING_2"/>
    <property type="match status" value="1"/>
</dbReference>
<keyword evidence="6" id="KW-0862">Zinc</keyword>
<evidence type="ECO:0000256" key="4">
    <source>
        <dbReference type="ARBA" id="ARBA00022763"/>
    </source>
</evidence>
<dbReference type="FunFam" id="3.40.50.10190:FF:000006">
    <property type="entry name" value="Breast cancer type 1 susceptibility protein homolog"/>
    <property type="match status" value="1"/>
</dbReference>
<dbReference type="Pfam" id="PF13771">
    <property type="entry name" value="zf-HC5HC2H"/>
    <property type="match status" value="1"/>
</dbReference>
<dbReference type="CDD" id="cd17734">
    <property type="entry name" value="BRCT_Bard1_rpt1"/>
    <property type="match status" value="1"/>
</dbReference>
<evidence type="ECO:0000259" key="13">
    <source>
        <dbReference type="PROSITE" id="PS51805"/>
    </source>
</evidence>
<protein>
    <submittedName>
        <fullName evidence="14">Putative aminoacyltransferase, E1 ubiquitin-activating enzyme</fullName>
        <ecNumber evidence="14">2.3.2.-</ecNumber>
        <ecNumber evidence="14">6.2.1.45</ecNumber>
    </submittedName>
</protein>
<dbReference type="SUPFAM" id="SSF52113">
    <property type="entry name" value="BRCT domain"/>
    <property type="match status" value="2"/>
</dbReference>
<evidence type="ECO:0000256" key="2">
    <source>
        <dbReference type="ARBA" id="ARBA00022723"/>
    </source>
</evidence>
<accession>A0A2P6PV07</accession>
<keyword evidence="14" id="KW-0012">Acyltransferase</keyword>
<feature type="region of interest" description="Disordered" evidence="10">
    <location>
        <begin position="370"/>
        <end position="394"/>
    </location>
</feature>
<dbReference type="EC" id="2.3.2.-" evidence="14"/>
<gene>
    <name evidence="14" type="ORF">RchiOBHm_Chr6g0287261</name>
</gene>
<dbReference type="InterPro" id="IPR036420">
    <property type="entry name" value="BRCT_dom_sf"/>
</dbReference>
<feature type="domain" description="BRCT" evidence="12">
    <location>
        <begin position="583"/>
        <end position="662"/>
    </location>
</feature>
<reference evidence="14 15" key="1">
    <citation type="journal article" date="2018" name="Nat. Genet.">
        <title>The Rosa genome provides new insights in the design of modern roses.</title>
        <authorList>
            <person name="Bendahmane M."/>
        </authorList>
    </citation>
    <scope>NUCLEOTIDE SEQUENCE [LARGE SCALE GENOMIC DNA]</scope>
    <source>
        <strain evidence="15">cv. Old Blush</strain>
    </source>
</reference>
<dbReference type="PROSITE" id="PS00518">
    <property type="entry name" value="ZF_RING_1"/>
    <property type="match status" value="1"/>
</dbReference>
<dbReference type="InterPro" id="IPR017907">
    <property type="entry name" value="Znf_RING_CS"/>
</dbReference>
<feature type="region of interest" description="Disordered" evidence="10">
    <location>
        <begin position="40"/>
        <end position="71"/>
    </location>
</feature>
<evidence type="ECO:0000256" key="6">
    <source>
        <dbReference type="ARBA" id="ARBA00022833"/>
    </source>
</evidence>
<dbReference type="InterPro" id="IPR034732">
    <property type="entry name" value="EPHD"/>
</dbReference>
<dbReference type="FunFam" id="3.30.40.10:FF:000310">
    <property type="entry name" value="Breast cancer associated RING 1"/>
    <property type="match status" value="1"/>
</dbReference>
<dbReference type="GO" id="GO:0000724">
    <property type="term" value="P:double-strand break repair via homologous recombination"/>
    <property type="evidence" value="ECO:0007669"/>
    <property type="project" value="TreeGrafter"/>
</dbReference>
<evidence type="ECO:0000259" key="11">
    <source>
        <dbReference type="PROSITE" id="PS50089"/>
    </source>
</evidence>
<feature type="domain" description="PHD-type" evidence="13">
    <location>
        <begin position="424"/>
        <end position="544"/>
    </location>
</feature>
<feature type="domain" description="BRCT" evidence="12">
    <location>
        <begin position="683"/>
        <end position="794"/>
    </location>
</feature>
<dbReference type="EMBL" id="PDCK01000044">
    <property type="protein sequence ID" value="PRQ25767.1"/>
    <property type="molecule type" value="Genomic_DNA"/>
</dbReference>
<evidence type="ECO:0000256" key="9">
    <source>
        <dbReference type="PROSITE-ProRule" id="PRU00175"/>
    </source>
</evidence>
<name>A0A2P6PV07_ROSCH</name>
<dbReference type="InterPro" id="IPR001357">
    <property type="entry name" value="BRCT_dom"/>
</dbReference>
<dbReference type="SMART" id="SM00184">
    <property type="entry name" value="RING"/>
    <property type="match status" value="2"/>
</dbReference>
<evidence type="ECO:0000256" key="8">
    <source>
        <dbReference type="ARBA" id="ARBA00023242"/>
    </source>
</evidence>
<evidence type="ECO:0000256" key="1">
    <source>
        <dbReference type="ARBA" id="ARBA00004123"/>
    </source>
</evidence>
<keyword evidence="14" id="KW-0808">Transferase</keyword>
<keyword evidence="2" id="KW-0479">Metal-binding</keyword>
<keyword evidence="4" id="KW-0227">DNA damage</keyword>
<dbReference type="STRING" id="74649.A0A2P6PV07"/>
<keyword evidence="7" id="KW-0234">DNA repair</keyword>
<organism evidence="14 15">
    <name type="scientific">Rosa chinensis</name>
    <name type="common">China rose</name>
    <dbReference type="NCBI Taxonomy" id="74649"/>
    <lineage>
        <taxon>Eukaryota</taxon>
        <taxon>Viridiplantae</taxon>
        <taxon>Streptophyta</taxon>
        <taxon>Embryophyta</taxon>
        <taxon>Tracheophyta</taxon>
        <taxon>Spermatophyta</taxon>
        <taxon>Magnoliopsida</taxon>
        <taxon>eudicotyledons</taxon>
        <taxon>Gunneridae</taxon>
        <taxon>Pentapetalae</taxon>
        <taxon>rosids</taxon>
        <taxon>fabids</taxon>
        <taxon>Rosales</taxon>
        <taxon>Rosaceae</taxon>
        <taxon>Rosoideae</taxon>
        <taxon>Rosoideae incertae sedis</taxon>
        <taxon>Rosa</taxon>
    </lineage>
</organism>
<feature type="domain" description="RING-type" evidence="11">
    <location>
        <begin position="126"/>
        <end position="164"/>
    </location>
</feature>
<dbReference type="OMA" id="NTICAFC"/>
<evidence type="ECO:0000256" key="10">
    <source>
        <dbReference type="SAM" id="MobiDB-lite"/>
    </source>
</evidence>
<dbReference type="GO" id="GO:0008270">
    <property type="term" value="F:zinc ion binding"/>
    <property type="evidence" value="ECO:0007669"/>
    <property type="project" value="UniProtKB-KW"/>
</dbReference>
<dbReference type="Gene3D" id="3.40.50.10190">
    <property type="entry name" value="BRCT domain"/>
    <property type="match status" value="2"/>
</dbReference>
<dbReference type="SUPFAM" id="SSF57850">
    <property type="entry name" value="RING/U-box"/>
    <property type="match status" value="1"/>
</dbReference>
<keyword evidence="15" id="KW-1185">Reference proteome</keyword>
<keyword evidence="8" id="KW-0539">Nucleus</keyword>
<dbReference type="SMART" id="SM00292">
    <property type="entry name" value="BRCT"/>
    <property type="match status" value="2"/>
</dbReference>
<keyword evidence="3" id="KW-0677">Repeat</keyword>
<dbReference type="InterPro" id="IPR013083">
    <property type="entry name" value="Znf_RING/FYVE/PHD"/>
</dbReference>
<dbReference type="Proteomes" id="UP000238479">
    <property type="component" value="Chromosome 6"/>
</dbReference>
<dbReference type="PANTHER" id="PTHR13763">
    <property type="entry name" value="BREAST CANCER TYPE 1 SUSCEPTIBILITY PROTEIN BRCA1"/>
    <property type="match status" value="1"/>
</dbReference>
<evidence type="ECO:0000256" key="7">
    <source>
        <dbReference type="ARBA" id="ARBA00023204"/>
    </source>
</evidence>
<evidence type="ECO:0000259" key="12">
    <source>
        <dbReference type="PROSITE" id="PS50172"/>
    </source>
</evidence>
<dbReference type="Pfam" id="PF00533">
    <property type="entry name" value="BRCT"/>
    <property type="match status" value="1"/>
</dbReference>
<dbReference type="PROSITE" id="PS50172">
    <property type="entry name" value="BRCT"/>
    <property type="match status" value="2"/>
</dbReference>
<comment type="subcellular location">
    <subcellularLocation>
        <location evidence="1">Nucleus</location>
    </subcellularLocation>
</comment>
<evidence type="ECO:0000313" key="14">
    <source>
        <dbReference type="EMBL" id="PRQ25767.1"/>
    </source>
</evidence>
<proteinExistence type="predicted"/>
<dbReference type="Gene3D" id="3.30.40.10">
    <property type="entry name" value="Zinc/RING finger domain, C3HC4 (zinc finger)"/>
    <property type="match status" value="2"/>
</dbReference>
<dbReference type="GO" id="GO:0004839">
    <property type="term" value="F:ubiquitin activating enzyme activity"/>
    <property type="evidence" value="ECO:0007669"/>
    <property type="project" value="UniProtKB-EC"/>
</dbReference>
<sequence>MITLISLIKHHLSGGKFSQNKRGKGRHSTQKFQHPALFPLGQKHFRPPRVPPHLQTNRNPPPHKHSTLFHTTPSHASLSLSAQFPMAQSSAKHSSDSGNCRNGVVSPMNKNPLTFHLQKLGLELTCPLCLGFFNRPTLLPCNHIFCNNCVPNGTNLGAECPLCNIQVPGQDLRHAPFMESIVAIYKSMKATYCTNSSQPIYSDVRTASGQNPVSPDVSFAGKSTKELFDNCQEGKSESAQTIVSSRGNKRVWVPCSQKHSVTDGIGKHGKVDNCSIAIDGNSEEFELGRGRKFNGGLNPNSPLPSSQIRSVGLDECMTSERDMNPVVQALLDSPPSFGDAKCSDNDNSFDQCSEQISDSLIRGSMRKIDDRTGQMRPDSSASDTDGHLRELKRQKKLDYGPVSGTNSELELKFRTPSNESFTNNTICAFCQSSTISEVTGPMLHYSKGKLVEGDDAAVSDVIHVHKICIDWAPQVFFKDETIKNLKAEVTRGARLKCTKCGIKGAALGCFVKSCRRSYHVTCAIEISKCRWDYESFLLLCPAHCSVKFPNEKLNRNKHKNCQLSDSRVASNGVNNWVLCPSGLSSEEKIFLIKFAEMNGATLSKSWTPDVTHVIAALDGDGAYVRTFKIFMAILAGKWIVTIDWVKACVETKHHVDEEPYEVSLDNYGCRSGAKAGRLRALSNDAKLFNGLNFYFAGDFILERKEDYKELVIAAGGTVFNSKEDVLEASCHEKGTSRTLVVYNLDPPPGCKLGEEVSILWQRSNEAQDIAAKIGAEYVFHTWLLESIARYELQPIVC</sequence>
<evidence type="ECO:0000256" key="3">
    <source>
        <dbReference type="ARBA" id="ARBA00022737"/>
    </source>
</evidence>
<keyword evidence="14" id="KW-0436">Ligase</keyword>
<dbReference type="PANTHER" id="PTHR13763:SF9">
    <property type="entry name" value="BRCA1-ASSOCIATED RING DOMAIN PROTEIN 1"/>
    <property type="match status" value="1"/>
</dbReference>